<evidence type="ECO:0000256" key="1">
    <source>
        <dbReference type="SAM" id="Phobius"/>
    </source>
</evidence>
<dbReference type="AlphaFoldDB" id="A0A4R3MLJ8"/>
<accession>A0A4R3MLJ8</accession>
<name>A0A4R3MLJ8_9HYPH</name>
<evidence type="ECO:0000313" key="3">
    <source>
        <dbReference type="EMBL" id="TCT13310.1"/>
    </source>
</evidence>
<comment type="caution">
    <text evidence="3">The sequence shown here is derived from an EMBL/GenBank/DDBJ whole genome shotgun (WGS) entry which is preliminary data.</text>
</comment>
<sequence length="90" mass="9086">MASQTESSMDYEAHRETYAGFVHLTVLGTAFCAVVVIMLAIGGVGGSWGLAALGIVLAIIATAVGAMANGSVIPLVATTLLILVLKLLLG</sequence>
<dbReference type="SUPFAM" id="SSF81469">
    <property type="entry name" value="Bacterial aa3 type cytochrome c oxidase subunit IV"/>
    <property type="match status" value="1"/>
</dbReference>
<evidence type="ECO:0000259" key="2">
    <source>
        <dbReference type="Pfam" id="PF07835"/>
    </source>
</evidence>
<dbReference type="Gene3D" id="1.20.5.160">
    <property type="entry name" value="Bacterial aa3 type cytochrome c oxidase subunit IV"/>
    <property type="match status" value="1"/>
</dbReference>
<feature type="transmembrane region" description="Helical" evidence="1">
    <location>
        <begin position="20"/>
        <end position="41"/>
    </location>
</feature>
<reference evidence="3 4" key="1">
    <citation type="submission" date="2019-03" db="EMBL/GenBank/DDBJ databases">
        <title>Genomic Encyclopedia of Type Strains, Phase IV (KMG-IV): sequencing the most valuable type-strain genomes for metagenomic binning, comparative biology and taxonomic classification.</title>
        <authorList>
            <person name="Goeker M."/>
        </authorList>
    </citation>
    <scope>NUCLEOTIDE SEQUENCE [LARGE SCALE GENOMIC DNA]</scope>
    <source>
        <strain evidence="3 4">DSM 19345</strain>
    </source>
</reference>
<dbReference type="InterPro" id="IPR036596">
    <property type="entry name" value="Cyt-C_aa3_sf"/>
</dbReference>
<organism evidence="3 4">
    <name type="scientific">Tepidamorphus gemmatus</name>
    <dbReference type="NCBI Taxonomy" id="747076"/>
    <lineage>
        <taxon>Bacteria</taxon>
        <taxon>Pseudomonadati</taxon>
        <taxon>Pseudomonadota</taxon>
        <taxon>Alphaproteobacteria</taxon>
        <taxon>Hyphomicrobiales</taxon>
        <taxon>Tepidamorphaceae</taxon>
        <taxon>Tepidamorphus</taxon>
    </lineage>
</organism>
<protein>
    <submittedName>
        <fullName evidence="3">Aa3 type cytochrome c oxidase subunit IV</fullName>
    </submittedName>
</protein>
<dbReference type="InterPro" id="IPR012422">
    <property type="entry name" value="Cyt_c_oxidase_su4_bac-aa3"/>
</dbReference>
<proteinExistence type="predicted"/>
<feature type="transmembrane region" description="Helical" evidence="1">
    <location>
        <begin position="48"/>
        <end position="66"/>
    </location>
</feature>
<keyword evidence="1" id="KW-0812">Transmembrane</keyword>
<dbReference type="RefSeq" id="WP_132804707.1">
    <property type="nucleotide sequence ID" value="NZ_SMAK01000001.1"/>
</dbReference>
<dbReference type="EMBL" id="SMAK01000001">
    <property type="protein sequence ID" value="TCT13310.1"/>
    <property type="molecule type" value="Genomic_DNA"/>
</dbReference>
<dbReference type="OrthoDB" id="8449817at2"/>
<keyword evidence="1" id="KW-0472">Membrane</keyword>
<evidence type="ECO:0000313" key="4">
    <source>
        <dbReference type="Proteomes" id="UP000295678"/>
    </source>
</evidence>
<dbReference type="Proteomes" id="UP000295678">
    <property type="component" value="Unassembled WGS sequence"/>
</dbReference>
<keyword evidence="4" id="KW-1185">Reference proteome</keyword>
<feature type="domain" description="Cytochrome c oxidase subunit IV bacterial aa3 type" evidence="2">
    <location>
        <begin position="7"/>
        <end position="41"/>
    </location>
</feature>
<dbReference type="Pfam" id="PF07835">
    <property type="entry name" value="COX4_pro_2"/>
    <property type="match status" value="1"/>
</dbReference>
<keyword evidence="1" id="KW-1133">Transmembrane helix</keyword>
<gene>
    <name evidence="3" type="ORF">EDC22_101173</name>
</gene>